<dbReference type="OrthoDB" id="202203at2759"/>
<dbReference type="GO" id="GO:0005737">
    <property type="term" value="C:cytoplasm"/>
    <property type="evidence" value="ECO:0007669"/>
    <property type="project" value="TreeGrafter"/>
</dbReference>
<accession>A0A7D8YZG4</accession>
<evidence type="ECO:0000256" key="3">
    <source>
        <dbReference type="ARBA" id="ARBA00022827"/>
    </source>
</evidence>
<dbReference type="AlphaFoldDB" id="A0A7D8YZG4"/>
<proteinExistence type="inferred from homology"/>
<comment type="caution">
    <text evidence="6">The sequence shown here is derived from an EMBL/GenBank/DDBJ whole genome shotgun (WGS) entry which is preliminary data.</text>
</comment>
<dbReference type="Proteomes" id="UP000481288">
    <property type="component" value="Unassembled WGS sequence"/>
</dbReference>
<dbReference type="PRINTS" id="PR00469">
    <property type="entry name" value="PNDRDTASEII"/>
</dbReference>
<evidence type="ECO:0000256" key="1">
    <source>
        <dbReference type="ARBA" id="ARBA00006442"/>
    </source>
</evidence>
<gene>
    <name evidence="6" type="primary">ptaL_3</name>
    <name evidence="6" type="ORF">LCER1_G008800</name>
</gene>
<dbReference type="PANTHER" id="PTHR43735:SF3">
    <property type="entry name" value="FERROPTOSIS SUPPRESSOR PROTEIN 1"/>
    <property type="match status" value="1"/>
</dbReference>
<keyword evidence="3" id="KW-0274">FAD</keyword>
<dbReference type="Gene3D" id="3.50.50.100">
    <property type="match status" value="1"/>
</dbReference>
<dbReference type="GO" id="GO:0004174">
    <property type="term" value="F:electron-transferring-flavoprotein dehydrogenase activity"/>
    <property type="evidence" value="ECO:0007669"/>
    <property type="project" value="TreeGrafter"/>
</dbReference>
<organism evidence="6 7">
    <name type="scientific">Lachnellula cervina</name>
    <dbReference type="NCBI Taxonomy" id="1316786"/>
    <lineage>
        <taxon>Eukaryota</taxon>
        <taxon>Fungi</taxon>
        <taxon>Dikarya</taxon>
        <taxon>Ascomycota</taxon>
        <taxon>Pezizomycotina</taxon>
        <taxon>Leotiomycetes</taxon>
        <taxon>Helotiales</taxon>
        <taxon>Lachnaceae</taxon>
        <taxon>Lachnellula</taxon>
    </lineage>
</organism>
<dbReference type="EMBL" id="QGMG01000806">
    <property type="protein sequence ID" value="TVY51477.1"/>
    <property type="molecule type" value="Genomic_DNA"/>
</dbReference>
<evidence type="ECO:0000256" key="4">
    <source>
        <dbReference type="ARBA" id="ARBA00023002"/>
    </source>
</evidence>
<dbReference type="GO" id="GO:0050660">
    <property type="term" value="F:flavin adenine dinucleotide binding"/>
    <property type="evidence" value="ECO:0007669"/>
    <property type="project" value="TreeGrafter"/>
</dbReference>
<dbReference type="PRINTS" id="PR00368">
    <property type="entry name" value="FADPNR"/>
</dbReference>
<dbReference type="InterPro" id="IPR036188">
    <property type="entry name" value="FAD/NAD-bd_sf"/>
</dbReference>
<evidence type="ECO:0000259" key="5">
    <source>
        <dbReference type="Pfam" id="PF07992"/>
    </source>
</evidence>
<keyword evidence="2" id="KW-0285">Flavoprotein</keyword>
<comment type="similarity">
    <text evidence="1">Belongs to the FAD-dependent oxidoreductase family.</text>
</comment>
<protein>
    <submittedName>
        <fullName evidence="6">Oxidoreductase ptaL</fullName>
    </submittedName>
</protein>
<evidence type="ECO:0000313" key="7">
    <source>
        <dbReference type="Proteomes" id="UP000481288"/>
    </source>
</evidence>
<dbReference type="SUPFAM" id="SSF51905">
    <property type="entry name" value="FAD/NAD(P)-binding domain"/>
    <property type="match status" value="2"/>
</dbReference>
<reference evidence="6 7" key="1">
    <citation type="submission" date="2018-05" db="EMBL/GenBank/DDBJ databases">
        <title>Whole genome sequencing for identification of molecular markers to develop diagnostic detection tools for the regulated plant pathogen Lachnellula willkommii.</title>
        <authorList>
            <person name="Giroux E."/>
            <person name="Bilodeau G."/>
        </authorList>
    </citation>
    <scope>NUCLEOTIDE SEQUENCE [LARGE SCALE GENOMIC DNA]</scope>
    <source>
        <strain evidence="6 7">CBS 625.97</strain>
    </source>
</reference>
<dbReference type="InterPro" id="IPR023753">
    <property type="entry name" value="FAD/NAD-binding_dom"/>
</dbReference>
<feature type="domain" description="FAD/NAD(P)-binding" evidence="5">
    <location>
        <begin position="3"/>
        <end position="293"/>
    </location>
</feature>
<evidence type="ECO:0000256" key="2">
    <source>
        <dbReference type="ARBA" id="ARBA00022630"/>
    </source>
</evidence>
<evidence type="ECO:0000313" key="6">
    <source>
        <dbReference type="EMBL" id="TVY51477.1"/>
    </source>
</evidence>
<dbReference type="PANTHER" id="PTHR43735">
    <property type="entry name" value="APOPTOSIS-INDUCING FACTOR 1"/>
    <property type="match status" value="1"/>
</dbReference>
<name>A0A7D8YZG4_9HELO</name>
<keyword evidence="7" id="KW-1185">Reference proteome</keyword>
<keyword evidence="4" id="KW-0560">Oxidoreductase</keyword>
<sequence>MKHIVIVGGSFAGVSTAHRILKQSAKTATGPFKITLVSRDSHFYWNIAAPRALLPEQIPDGKLFFPIAPGFDHYPAGKFEFVLGSATGLDVEAKQLEVDDCRRKTKLDYDFLILGTGSNTKGDTPFKSLGSTESTEAALHEFQARVGNAKSIVVVGAGPTGVEVAGELGFQYGKSKQIILISNGPTVLEGRPASVSETAVKQLKALSVELKLNTKVNSPVQLPDGSHELTLSSRDKLVVDMYIPTFGVQPNTSYVPSKFLDTNGFIEVNGYLGIEGAEGVFAIGDVSNAEPPQFWFVEKQSTHLAKNMVRVLRGKDPLPYKVEGLGMIGIQIGKKTGTGHIGNLKMPSFIITMLRKSLFIEDLPRTVHGASRWRN</sequence>
<dbReference type="Pfam" id="PF07992">
    <property type="entry name" value="Pyr_redox_2"/>
    <property type="match status" value="1"/>
</dbReference>